<dbReference type="EMBL" id="JYDW01000006">
    <property type="protein sequence ID" value="KRZ62713.1"/>
    <property type="molecule type" value="Genomic_DNA"/>
</dbReference>
<gene>
    <name evidence="1" type="ORF">T02_3582</name>
</gene>
<comment type="caution">
    <text evidence="1">The sequence shown here is derived from an EMBL/GenBank/DDBJ whole genome shotgun (WGS) entry which is preliminary data.</text>
</comment>
<organism evidence="1 2">
    <name type="scientific">Trichinella nativa</name>
    <dbReference type="NCBI Taxonomy" id="6335"/>
    <lineage>
        <taxon>Eukaryota</taxon>
        <taxon>Metazoa</taxon>
        <taxon>Ecdysozoa</taxon>
        <taxon>Nematoda</taxon>
        <taxon>Enoplea</taxon>
        <taxon>Dorylaimia</taxon>
        <taxon>Trichinellida</taxon>
        <taxon>Trichinellidae</taxon>
        <taxon>Trichinella</taxon>
    </lineage>
</organism>
<evidence type="ECO:0000313" key="1">
    <source>
        <dbReference type="EMBL" id="KRZ62713.1"/>
    </source>
</evidence>
<accession>A0A0V1LT63</accession>
<keyword evidence="2" id="KW-1185">Reference proteome</keyword>
<evidence type="ECO:0000313" key="2">
    <source>
        <dbReference type="Proteomes" id="UP000054721"/>
    </source>
</evidence>
<name>A0A0V1LT63_9BILA</name>
<dbReference type="OrthoDB" id="10545876at2759"/>
<sequence length="69" mass="8245">MLFSRQFIAFYSYTPIKNRMTVLSYVLIVEWKVKLNGIGSVWPSKISSRKHCYHYIVRLEMQKKGENVM</sequence>
<reference evidence="1 2" key="1">
    <citation type="submission" date="2015-05" db="EMBL/GenBank/DDBJ databases">
        <title>Evolution of Trichinella species and genotypes.</title>
        <authorList>
            <person name="Korhonen P.K."/>
            <person name="Edoardo P."/>
            <person name="Giuseppe L.R."/>
            <person name="Gasser R.B."/>
        </authorList>
    </citation>
    <scope>NUCLEOTIDE SEQUENCE [LARGE SCALE GENOMIC DNA]</scope>
    <source>
        <strain evidence="1">ISS10</strain>
    </source>
</reference>
<protein>
    <submittedName>
        <fullName evidence="1">Uncharacterized protein</fullName>
    </submittedName>
</protein>
<proteinExistence type="predicted"/>
<dbReference type="AlphaFoldDB" id="A0A0V1LT63"/>
<dbReference type="Proteomes" id="UP000054721">
    <property type="component" value="Unassembled WGS sequence"/>
</dbReference>